<dbReference type="AlphaFoldDB" id="A0A3G9GHI7"/>
<protein>
    <submittedName>
        <fullName evidence="2">Uncharacterized protein</fullName>
    </submittedName>
</protein>
<name>A0A3G9GHI7_9NEIS</name>
<reference evidence="3" key="3">
    <citation type="journal article" date="2017" name="Plant Physiol. Biochem.">
        <title>Differential oxidative and antioxidative response of duckweed Lemna minor toward plant growth promoting/inhibiting bacteria.</title>
        <authorList>
            <person name="Ishizawa H."/>
            <person name="Kuroda M."/>
            <person name="Morikawa M."/>
            <person name="Ike M."/>
        </authorList>
    </citation>
    <scope>NUCLEOTIDE SEQUENCE [LARGE SCALE GENOMIC DNA]</scope>
    <source>
        <strain evidence="3">H3</strain>
    </source>
</reference>
<dbReference type="RefSeq" id="WP_089084528.1">
    <property type="nucleotide sequence ID" value="NZ_AP018823.1"/>
</dbReference>
<gene>
    <name evidence="2" type="ORF">DLM_2702</name>
</gene>
<evidence type="ECO:0000313" key="3">
    <source>
        <dbReference type="Proteomes" id="UP000198290"/>
    </source>
</evidence>
<accession>A0A3G9GHI7</accession>
<sequence length="119" mass="13904">MSNQELDADTKQRLTREVELLVQMGMDKKEARRIVWDDYLDELDAYAAPVAPTEPEPEPVQQQEIQPRTPDPVMPGPEPPTGSRRFWNAKEEPRLTPEWLERNRQQLAQVKQIVGMRNR</sequence>
<organism evidence="2 3">
    <name type="scientific">Aquitalea magnusonii</name>
    <dbReference type="NCBI Taxonomy" id="332411"/>
    <lineage>
        <taxon>Bacteria</taxon>
        <taxon>Pseudomonadati</taxon>
        <taxon>Pseudomonadota</taxon>
        <taxon>Betaproteobacteria</taxon>
        <taxon>Neisseriales</taxon>
        <taxon>Chromobacteriaceae</taxon>
        <taxon>Aquitalea</taxon>
    </lineage>
</organism>
<keyword evidence="3" id="KW-1185">Reference proteome</keyword>
<dbReference type="Proteomes" id="UP000198290">
    <property type="component" value="Chromosome"/>
</dbReference>
<feature type="region of interest" description="Disordered" evidence="1">
    <location>
        <begin position="50"/>
        <end position="89"/>
    </location>
</feature>
<feature type="compositionally biased region" description="Pro residues" evidence="1">
    <location>
        <begin position="69"/>
        <end position="80"/>
    </location>
</feature>
<dbReference type="KEGG" id="amah:DLM_2702"/>
<proteinExistence type="predicted"/>
<dbReference type="EMBL" id="AP018823">
    <property type="protein sequence ID" value="BBF86303.1"/>
    <property type="molecule type" value="Genomic_DNA"/>
</dbReference>
<reference evidence="3" key="1">
    <citation type="journal article" date="2017" name="Biotechnol. Biofuels">
        <title>Evaluation of environmental bacterial communities as a factor affecting the growth of duckweed Lemna minor.</title>
        <authorList>
            <person name="Ishizawa H."/>
            <person name="Kuroda M."/>
            <person name="Morikawa M."/>
            <person name="Ike M."/>
        </authorList>
    </citation>
    <scope>NUCLEOTIDE SEQUENCE [LARGE SCALE GENOMIC DNA]</scope>
    <source>
        <strain evidence="3">H3</strain>
    </source>
</reference>
<feature type="compositionally biased region" description="Low complexity" evidence="1">
    <location>
        <begin position="50"/>
        <end position="67"/>
    </location>
</feature>
<reference evidence="2 3" key="2">
    <citation type="journal article" date="2017" name="Genome Announc.">
        <title>Draft genome sequence of Aquitalea magnusonii strain H3, a plant growth-promoting bacterium of duckweed Lemna minor.</title>
        <authorList>
            <person name="Ishizawa H."/>
            <person name="Kuroda M."/>
            <person name="Ike M."/>
        </authorList>
    </citation>
    <scope>NUCLEOTIDE SEQUENCE [LARGE SCALE GENOMIC DNA]</scope>
    <source>
        <strain evidence="2 3">H3</strain>
    </source>
</reference>
<evidence type="ECO:0000313" key="2">
    <source>
        <dbReference type="EMBL" id="BBF86303.1"/>
    </source>
</evidence>
<evidence type="ECO:0000256" key="1">
    <source>
        <dbReference type="SAM" id="MobiDB-lite"/>
    </source>
</evidence>